<comment type="similarity">
    <text evidence="2">Belongs to the binding-protein-dependent transport system permease family. HisMQ subfamily.</text>
</comment>
<evidence type="ECO:0000256" key="5">
    <source>
        <dbReference type="ARBA" id="ARBA00022692"/>
    </source>
</evidence>
<dbReference type="EMBL" id="CP043046">
    <property type="protein sequence ID" value="QEI08513.1"/>
    <property type="molecule type" value="Genomic_DNA"/>
</dbReference>
<dbReference type="SUPFAM" id="SSF161098">
    <property type="entry name" value="MetI-like"/>
    <property type="match status" value="1"/>
</dbReference>
<evidence type="ECO:0000313" key="15">
    <source>
        <dbReference type="Proteomes" id="UP000325161"/>
    </source>
</evidence>
<feature type="transmembrane region" description="Helical" evidence="12">
    <location>
        <begin position="64"/>
        <end position="87"/>
    </location>
</feature>
<evidence type="ECO:0000256" key="11">
    <source>
        <dbReference type="ARBA" id="ARBA00073645"/>
    </source>
</evidence>
<dbReference type="InterPro" id="IPR035906">
    <property type="entry name" value="MetI-like_sf"/>
</dbReference>
<accession>A0A5C0B4B2</accession>
<keyword evidence="6" id="KW-0029">Amino-acid transport</keyword>
<evidence type="ECO:0000256" key="12">
    <source>
        <dbReference type="RuleBase" id="RU363032"/>
    </source>
</evidence>
<keyword evidence="5 12" id="KW-0812">Transmembrane</keyword>
<proteinExistence type="inferred from homology"/>
<evidence type="ECO:0000256" key="8">
    <source>
        <dbReference type="ARBA" id="ARBA00023136"/>
    </source>
</evidence>
<evidence type="ECO:0000259" key="13">
    <source>
        <dbReference type="PROSITE" id="PS50928"/>
    </source>
</evidence>
<dbReference type="PANTHER" id="PTHR30614">
    <property type="entry name" value="MEMBRANE COMPONENT OF AMINO ACID ABC TRANSPORTER"/>
    <property type="match status" value="1"/>
</dbReference>
<dbReference type="GO" id="GO:0006865">
    <property type="term" value="P:amino acid transport"/>
    <property type="evidence" value="ECO:0007669"/>
    <property type="project" value="UniProtKB-KW"/>
</dbReference>
<dbReference type="KEGG" id="pacr:FXN63_23750"/>
<dbReference type="Pfam" id="PF00528">
    <property type="entry name" value="BPD_transp_1"/>
    <property type="match status" value="1"/>
</dbReference>
<feature type="domain" description="ABC transmembrane type-1" evidence="13">
    <location>
        <begin position="28"/>
        <end position="218"/>
    </location>
</feature>
<evidence type="ECO:0000256" key="9">
    <source>
        <dbReference type="ARBA" id="ARBA00060298"/>
    </source>
</evidence>
<dbReference type="Proteomes" id="UP000325161">
    <property type="component" value="Chromosome"/>
</dbReference>
<dbReference type="InterPro" id="IPR000515">
    <property type="entry name" value="MetI-like"/>
</dbReference>
<keyword evidence="4" id="KW-1003">Cell membrane</keyword>
<evidence type="ECO:0000256" key="2">
    <source>
        <dbReference type="ARBA" id="ARBA00010072"/>
    </source>
</evidence>
<dbReference type="NCBIfam" id="TIGR01726">
    <property type="entry name" value="HEQRo_perm_3TM"/>
    <property type="match status" value="1"/>
</dbReference>
<dbReference type="InterPro" id="IPR043429">
    <property type="entry name" value="ArtM/GltK/GlnP/TcyL/YhdX-like"/>
</dbReference>
<evidence type="ECO:0000256" key="6">
    <source>
        <dbReference type="ARBA" id="ARBA00022970"/>
    </source>
</evidence>
<sequence length="253" mass="27385">MSDIFSILRDHGLLLLVGQYPNGPIGGLALTFALSVLGIALAFPISVVIALARMSPFAWLRWPATTLVYLVRGVPLLMFIFWIYFFLPLLTGHAVSGFSTMLITLVIYQAAYLAEVVRAGIEGLPSGQAEAARAVGLSYGQTMRKVVLPQALYNMVPAMLSQFVSTIKETSLGYVIGVNELTFAASQVNSTLLTKPFEVYAILAATYFILCFALTQLARELERRIARRRAGVVAPVKPALIVASAVSDTPARS</sequence>
<evidence type="ECO:0000313" key="14">
    <source>
        <dbReference type="EMBL" id="QEI08513.1"/>
    </source>
</evidence>
<dbReference type="InterPro" id="IPR010065">
    <property type="entry name" value="AA_ABC_transptr_permease_3TM"/>
</dbReference>
<dbReference type="OrthoDB" id="9809799at2"/>
<keyword evidence="7 12" id="KW-1133">Transmembrane helix</keyword>
<dbReference type="PANTHER" id="PTHR30614:SF21">
    <property type="entry name" value="AMINO ACID ABC TRANSPORTER PERMEASE"/>
    <property type="match status" value="1"/>
</dbReference>
<dbReference type="GO" id="GO:0043190">
    <property type="term" value="C:ATP-binding cassette (ABC) transporter complex"/>
    <property type="evidence" value="ECO:0007669"/>
    <property type="project" value="InterPro"/>
</dbReference>
<evidence type="ECO:0000256" key="7">
    <source>
        <dbReference type="ARBA" id="ARBA00022989"/>
    </source>
</evidence>
<reference evidence="14 15" key="1">
    <citation type="submission" date="2019-08" db="EMBL/GenBank/DDBJ databases">
        <title>Amphibian skin-associated Pigmentiphaga: genome sequence and occurrence across geography and hosts.</title>
        <authorList>
            <person name="Bletz M.C."/>
            <person name="Bunk B."/>
            <person name="Sproeer C."/>
            <person name="Biwer P."/>
            <person name="Reiter S."/>
            <person name="Rabemananjara F.C.E."/>
            <person name="Schulz S."/>
            <person name="Overmann J."/>
            <person name="Vences M."/>
        </authorList>
    </citation>
    <scope>NUCLEOTIDE SEQUENCE [LARGE SCALE GENOMIC DNA]</scope>
    <source>
        <strain evidence="14 15">Mada1488</strain>
    </source>
</reference>
<evidence type="ECO:0000256" key="3">
    <source>
        <dbReference type="ARBA" id="ARBA00022448"/>
    </source>
</evidence>
<dbReference type="RefSeq" id="WP_148817984.1">
    <property type="nucleotide sequence ID" value="NZ_CP043046.1"/>
</dbReference>
<organism evidence="14 15">
    <name type="scientific">Pigmentiphaga aceris</name>
    <dbReference type="NCBI Taxonomy" id="1940612"/>
    <lineage>
        <taxon>Bacteria</taxon>
        <taxon>Pseudomonadati</taxon>
        <taxon>Pseudomonadota</taxon>
        <taxon>Betaproteobacteria</taxon>
        <taxon>Burkholderiales</taxon>
        <taxon>Alcaligenaceae</taxon>
        <taxon>Pigmentiphaga</taxon>
    </lineage>
</organism>
<dbReference type="PROSITE" id="PS50928">
    <property type="entry name" value="ABC_TM1"/>
    <property type="match status" value="1"/>
</dbReference>
<dbReference type="CDD" id="cd06261">
    <property type="entry name" value="TM_PBP2"/>
    <property type="match status" value="1"/>
</dbReference>
<gene>
    <name evidence="14" type="ORF">FXN63_23750</name>
</gene>
<dbReference type="AlphaFoldDB" id="A0A5C0B4B2"/>
<keyword evidence="8 12" id="KW-0472">Membrane</keyword>
<protein>
    <recommendedName>
        <fullName evidence="11">Glutamate/aspartate import permease protein GltK</fullName>
    </recommendedName>
</protein>
<comment type="subunit">
    <text evidence="10">The complex is composed of two ATP-binding proteins (GltL), two transmembrane proteins (GltJ and GltK) and a solute-binding protein (GltI).</text>
</comment>
<evidence type="ECO:0000256" key="10">
    <source>
        <dbReference type="ARBA" id="ARBA00062718"/>
    </source>
</evidence>
<dbReference type="GO" id="GO:0022857">
    <property type="term" value="F:transmembrane transporter activity"/>
    <property type="evidence" value="ECO:0007669"/>
    <property type="project" value="InterPro"/>
</dbReference>
<evidence type="ECO:0000256" key="1">
    <source>
        <dbReference type="ARBA" id="ARBA00004429"/>
    </source>
</evidence>
<comment type="subcellular location">
    <subcellularLocation>
        <location evidence="1">Cell inner membrane</location>
        <topology evidence="1">Multi-pass membrane protein</topology>
    </subcellularLocation>
    <subcellularLocation>
        <location evidence="12">Cell membrane</location>
        <topology evidence="12">Multi-pass membrane protein</topology>
    </subcellularLocation>
</comment>
<keyword evidence="15" id="KW-1185">Reference proteome</keyword>
<dbReference type="Gene3D" id="1.10.3720.10">
    <property type="entry name" value="MetI-like"/>
    <property type="match status" value="1"/>
</dbReference>
<dbReference type="FunFam" id="1.10.3720.10:FF:000006">
    <property type="entry name" value="Glutamate/aspartate ABC transporter, permease protein GltK"/>
    <property type="match status" value="1"/>
</dbReference>
<comment type="function">
    <text evidence="9">Part of the ABC transporter complex GltIJKL involved in glutamate and aspartate uptake. Probably responsible for the translocation of the substrate across the membrane.</text>
</comment>
<evidence type="ECO:0000256" key="4">
    <source>
        <dbReference type="ARBA" id="ARBA00022475"/>
    </source>
</evidence>
<keyword evidence="3 12" id="KW-0813">Transport</keyword>
<feature type="transmembrane region" description="Helical" evidence="12">
    <location>
        <begin position="199"/>
        <end position="218"/>
    </location>
</feature>
<feature type="transmembrane region" description="Helical" evidence="12">
    <location>
        <begin position="25"/>
        <end position="52"/>
    </location>
</feature>
<name>A0A5C0B4B2_9BURK</name>